<dbReference type="RefSeq" id="XP_002788205.1">
    <property type="nucleotide sequence ID" value="XM_002788159.1"/>
</dbReference>
<protein>
    <recommendedName>
        <fullName evidence="3">CCHC-type domain-containing protein</fullName>
    </recommendedName>
</protein>
<dbReference type="InterPro" id="IPR001878">
    <property type="entry name" value="Znf_CCHC"/>
</dbReference>
<feature type="region of interest" description="Disordered" evidence="2">
    <location>
        <begin position="431"/>
        <end position="451"/>
    </location>
</feature>
<evidence type="ECO:0000313" key="4">
    <source>
        <dbReference type="EMBL" id="EER20001.1"/>
    </source>
</evidence>
<accession>C5K692</accession>
<keyword evidence="5" id="KW-1185">Reference proteome</keyword>
<dbReference type="InterPro" id="IPR036875">
    <property type="entry name" value="Znf_CCHC_sf"/>
</dbReference>
<organism evidence="5">
    <name type="scientific">Perkinsus marinus (strain ATCC 50983 / TXsc)</name>
    <dbReference type="NCBI Taxonomy" id="423536"/>
    <lineage>
        <taxon>Eukaryota</taxon>
        <taxon>Sar</taxon>
        <taxon>Alveolata</taxon>
        <taxon>Perkinsozoa</taxon>
        <taxon>Perkinsea</taxon>
        <taxon>Perkinsida</taxon>
        <taxon>Perkinsidae</taxon>
        <taxon>Perkinsus</taxon>
    </lineage>
</organism>
<name>C5K692_PERM5</name>
<dbReference type="GeneID" id="9058836"/>
<feature type="region of interest" description="Disordered" evidence="2">
    <location>
        <begin position="76"/>
        <end position="119"/>
    </location>
</feature>
<feature type="region of interest" description="Disordered" evidence="2">
    <location>
        <begin position="1"/>
        <end position="30"/>
    </location>
</feature>
<feature type="domain" description="CCHC-type" evidence="3">
    <location>
        <begin position="463"/>
        <end position="476"/>
    </location>
</feature>
<dbReference type="EMBL" id="GG670865">
    <property type="protein sequence ID" value="EER20001.1"/>
    <property type="molecule type" value="Genomic_DNA"/>
</dbReference>
<keyword evidence="1" id="KW-0479">Metal-binding</keyword>
<dbReference type="AlphaFoldDB" id="C5K692"/>
<dbReference type="PROSITE" id="PS50158">
    <property type="entry name" value="ZF_CCHC"/>
    <property type="match status" value="1"/>
</dbReference>
<reference evidence="4 5" key="1">
    <citation type="submission" date="2008-07" db="EMBL/GenBank/DDBJ databases">
        <authorList>
            <person name="El-Sayed N."/>
            <person name="Caler E."/>
            <person name="Inman J."/>
            <person name="Amedeo P."/>
            <person name="Hass B."/>
            <person name="Wortman J."/>
        </authorList>
    </citation>
    <scope>NUCLEOTIDE SEQUENCE [LARGE SCALE GENOMIC DNA]</scope>
    <source>
        <strain evidence="5">ATCC 50983 / TXsc</strain>
    </source>
</reference>
<feature type="non-terminal residue" evidence="4">
    <location>
        <position position="490"/>
    </location>
</feature>
<evidence type="ECO:0000313" key="5">
    <source>
        <dbReference type="Proteomes" id="UP000007800"/>
    </source>
</evidence>
<dbReference type="SMART" id="SM00343">
    <property type="entry name" value="ZnF_C2HC"/>
    <property type="match status" value="1"/>
</dbReference>
<keyword evidence="1" id="KW-0863">Zinc-finger</keyword>
<evidence type="ECO:0000256" key="1">
    <source>
        <dbReference type="PROSITE-ProRule" id="PRU00047"/>
    </source>
</evidence>
<dbReference type="Proteomes" id="UP000007800">
    <property type="component" value="Unassembled WGS sequence"/>
</dbReference>
<dbReference type="InParanoid" id="C5K692"/>
<dbReference type="GO" id="GO:0008270">
    <property type="term" value="F:zinc ion binding"/>
    <property type="evidence" value="ECO:0007669"/>
    <property type="project" value="UniProtKB-KW"/>
</dbReference>
<evidence type="ECO:0000256" key="2">
    <source>
        <dbReference type="SAM" id="MobiDB-lite"/>
    </source>
</evidence>
<sequence length="490" mass="55683">MESRLPAYTPSVGTPRKESANDTVSFAGGMPTDKFVTQRVKAPEVSKAKYSGPSQRYPGIDNVDANVSDEHWQVPRLSSARKPASVYKADPRLQGSPYTKSPMDEGPRFGQPPMTTDSKRVPTVVSLGSRFMNIATENPVKAQARHNLGYRMPKRGYLASFWSLPPSWQRERPSDLPVSGTDEELTLGQLDFVKDRVDQASAKLVSQVKKLRSGPYKGATDKRSWATVEREIIEHLNKASLNIARVHILYMLECLEEQLNDKMMNRLGAENFLDGDHVELLYTLWNLFDEQFRSEYAPEAESDKMEALKKNVKESLPEFLFWLQSIFFSVEIETSTTIVNATKMTRMRSALPEADVQFLREHFDRRLNYDALVTRVTEYFSNPLDKKQYETYVRNYNAVWKSDKTTGYSNANINLVETNDAQKLVNPTVSMQNKKQDKGHQKTVVTTQQSKTPYSESLSRPVCLRCGKAGHISSMCTADYVMKSNRCFNC</sequence>
<keyword evidence="1" id="KW-0862">Zinc</keyword>
<evidence type="ECO:0000259" key="3">
    <source>
        <dbReference type="PROSITE" id="PS50158"/>
    </source>
</evidence>
<gene>
    <name evidence="4" type="ORF">Pmar_PMAR004410</name>
</gene>
<feature type="compositionally biased region" description="Low complexity" evidence="2">
    <location>
        <begin position="442"/>
        <end position="451"/>
    </location>
</feature>
<dbReference type="GO" id="GO:0003676">
    <property type="term" value="F:nucleic acid binding"/>
    <property type="evidence" value="ECO:0007669"/>
    <property type="project" value="InterPro"/>
</dbReference>
<dbReference type="OrthoDB" id="471992at2759"/>
<proteinExistence type="predicted"/>
<dbReference type="SUPFAM" id="SSF57756">
    <property type="entry name" value="Retrovirus zinc finger-like domains"/>
    <property type="match status" value="1"/>
</dbReference>